<keyword evidence="3" id="KW-1185">Reference proteome</keyword>
<accession>A0A0N4WMK8</accession>
<dbReference type="InterPro" id="IPR036397">
    <property type="entry name" value="RNaseH_sf"/>
</dbReference>
<dbReference type="GO" id="GO:0003676">
    <property type="term" value="F:nucleic acid binding"/>
    <property type="evidence" value="ECO:0007669"/>
    <property type="project" value="InterPro"/>
</dbReference>
<dbReference type="Proteomes" id="UP000268014">
    <property type="component" value="Unassembled WGS sequence"/>
</dbReference>
<reference evidence="4" key="1">
    <citation type="submission" date="2017-02" db="UniProtKB">
        <authorList>
            <consortium name="WormBaseParasite"/>
        </authorList>
    </citation>
    <scope>IDENTIFICATION</scope>
</reference>
<dbReference type="EMBL" id="UZAF01017868">
    <property type="protein sequence ID" value="VDO45687.1"/>
    <property type="molecule type" value="Genomic_DNA"/>
</dbReference>
<dbReference type="PROSITE" id="PS50994">
    <property type="entry name" value="INTEGRASE"/>
    <property type="match status" value="1"/>
</dbReference>
<evidence type="ECO:0000313" key="4">
    <source>
        <dbReference type="WBParaSite" id="HPLM_0001245101-mRNA-1"/>
    </source>
</evidence>
<dbReference type="InterPro" id="IPR012337">
    <property type="entry name" value="RNaseH-like_sf"/>
</dbReference>
<feature type="domain" description="Integrase catalytic" evidence="1">
    <location>
        <begin position="1"/>
        <end position="78"/>
    </location>
</feature>
<dbReference type="GO" id="GO:0015074">
    <property type="term" value="P:DNA integration"/>
    <property type="evidence" value="ECO:0007669"/>
    <property type="project" value="InterPro"/>
</dbReference>
<dbReference type="InterPro" id="IPR001584">
    <property type="entry name" value="Integrase_cat-core"/>
</dbReference>
<dbReference type="SUPFAM" id="SSF53098">
    <property type="entry name" value="Ribonuclease H-like"/>
    <property type="match status" value="1"/>
</dbReference>
<dbReference type="OrthoDB" id="5839379at2759"/>
<sequence length="163" mass="18298">MEAICRVAGISQTFTKGYNTHENGVTERANQTLLRVLKKRGGITVECDKVIPDVTYAYNVSPLAATGKSPFFALYKFDPVYPSNVIPASETSPYRMDMDDYRSNLMFGMKLTQDLIKGNAESYTNKMKKQYDKGLDVDSSKLPKVGECFSKCPLKKANRNTRN</sequence>
<protein>
    <submittedName>
        <fullName evidence="4">Integrase catalytic domain-containing protein</fullName>
    </submittedName>
</protein>
<name>A0A0N4WMK8_HAEPC</name>
<organism evidence="4">
    <name type="scientific">Haemonchus placei</name>
    <name type="common">Barber's pole worm</name>
    <dbReference type="NCBI Taxonomy" id="6290"/>
    <lineage>
        <taxon>Eukaryota</taxon>
        <taxon>Metazoa</taxon>
        <taxon>Ecdysozoa</taxon>
        <taxon>Nematoda</taxon>
        <taxon>Chromadorea</taxon>
        <taxon>Rhabditida</taxon>
        <taxon>Rhabditina</taxon>
        <taxon>Rhabditomorpha</taxon>
        <taxon>Strongyloidea</taxon>
        <taxon>Trichostrongylidae</taxon>
        <taxon>Haemonchus</taxon>
    </lineage>
</organism>
<dbReference type="Gene3D" id="3.30.420.10">
    <property type="entry name" value="Ribonuclease H-like superfamily/Ribonuclease H"/>
    <property type="match status" value="1"/>
</dbReference>
<evidence type="ECO:0000259" key="1">
    <source>
        <dbReference type="PROSITE" id="PS50994"/>
    </source>
</evidence>
<evidence type="ECO:0000313" key="2">
    <source>
        <dbReference type="EMBL" id="VDO45687.1"/>
    </source>
</evidence>
<gene>
    <name evidence="2" type="ORF">HPLM_LOCUS12443</name>
</gene>
<dbReference type="WBParaSite" id="HPLM_0001245101-mRNA-1">
    <property type="protein sequence ID" value="HPLM_0001245101-mRNA-1"/>
    <property type="gene ID" value="HPLM_0001245101"/>
</dbReference>
<proteinExistence type="predicted"/>
<dbReference type="STRING" id="6290.A0A0N4WMK8"/>
<evidence type="ECO:0000313" key="3">
    <source>
        <dbReference type="Proteomes" id="UP000268014"/>
    </source>
</evidence>
<dbReference type="AlphaFoldDB" id="A0A0N4WMK8"/>
<reference evidence="2 3" key="2">
    <citation type="submission" date="2018-11" db="EMBL/GenBank/DDBJ databases">
        <authorList>
            <consortium name="Pathogen Informatics"/>
        </authorList>
    </citation>
    <scope>NUCLEOTIDE SEQUENCE [LARGE SCALE GENOMIC DNA]</scope>
    <source>
        <strain evidence="2 3">MHpl1</strain>
    </source>
</reference>